<dbReference type="EMBL" id="CAJVAF010000303">
    <property type="protein sequence ID" value="CAG7594252.1"/>
    <property type="molecule type" value="Genomic_DNA"/>
</dbReference>
<feature type="compositionally biased region" description="Basic and acidic residues" evidence="1">
    <location>
        <begin position="1"/>
        <end position="13"/>
    </location>
</feature>
<evidence type="ECO:0000313" key="3">
    <source>
        <dbReference type="Proteomes" id="UP000837675"/>
    </source>
</evidence>
<evidence type="ECO:0000256" key="1">
    <source>
        <dbReference type="SAM" id="MobiDB-lite"/>
    </source>
</evidence>
<reference evidence="2" key="1">
    <citation type="submission" date="2021-06" db="EMBL/GenBank/DDBJ databases">
        <authorList>
            <person name="Nardi T."/>
            <person name="Nardi T."/>
        </authorList>
    </citation>
    <scope>NUCLEOTIDE SEQUENCE</scope>
</reference>
<dbReference type="AlphaFoldDB" id="A0A8S4C424"/>
<proteinExistence type="predicted"/>
<evidence type="ECO:0000313" key="2">
    <source>
        <dbReference type="EMBL" id="CAG7594252.1"/>
    </source>
</evidence>
<name>A0A8S4C424_9ACAR</name>
<organism evidence="2 3">
    <name type="scientific">Hyalomma marginatum</name>
    <dbReference type="NCBI Taxonomy" id="34627"/>
    <lineage>
        <taxon>Eukaryota</taxon>
        <taxon>Metazoa</taxon>
        <taxon>Ecdysozoa</taxon>
        <taxon>Arthropoda</taxon>
        <taxon>Chelicerata</taxon>
        <taxon>Arachnida</taxon>
        <taxon>Acari</taxon>
        <taxon>Parasitiformes</taxon>
        <taxon>Ixodida</taxon>
        <taxon>Ixodoidea</taxon>
        <taxon>Ixodidae</taxon>
        <taxon>Hyalomminae</taxon>
        <taxon>Hyalomma</taxon>
    </lineage>
</organism>
<dbReference type="Proteomes" id="UP000837675">
    <property type="component" value="Unassembled WGS sequence"/>
</dbReference>
<feature type="region of interest" description="Disordered" evidence="1">
    <location>
        <begin position="1"/>
        <end position="36"/>
    </location>
</feature>
<sequence>MDRAAQKWQDPHVGKGGLTEEQFLAKKLRSDEEKTM</sequence>
<protein>
    <submittedName>
        <fullName evidence="2">Uncharacterized protein</fullName>
    </submittedName>
</protein>
<keyword evidence="3" id="KW-1185">Reference proteome</keyword>
<comment type="caution">
    <text evidence="2">The sequence shown here is derived from an EMBL/GenBank/DDBJ whole genome shotgun (WGS) entry which is preliminary data.</text>
</comment>
<accession>A0A8S4C424</accession>
<gene>
    <name evidence="2" type="ORF">MHYMCMPASI_00745</name>
</gene>